<comment type="caution">
    <text evidence="2">The sequence shown here is derived from an EMBL/GenBank/DDBJ whole genome shotgun (WGS) entry which is preliminary data.</text>
</comment>
<feature type="domain" description="GT44" evidence="1">
    <location>
        <begin position="6"/>
        <end position="48"/>
    </location>
</feature>
<dbReference type="Proteomes" id="UP000195221">
    <property type="component" value="Unassembled WGS sequence"/>
</dbReference>
<evidence type="ECO:0000313" key="3">
    <source>
        <dbReference type="Proteomes" id="UP000195221"/>
    </source>
</evidence>
<protein>
    <recommendedName>
        <fullName evidence="1">GT44 domain-containing protein</fullName>
    </recommendedName>
</protein>
<name>A0A242MHB9_CABSO</name>
<dbReference type="Pfam" id="PF12919">
    <property type="entry name" value="TcdA_TcdB"/>
    <property type="match status" value="2"/>
</dbReference>
<dbReference type="Gene3D" id="3.90.550.20">
    <property type="match status" value="1"/>
</dbReference>
<organism evidence="2 3">
    <name type="scientific">Caballeronia sordidicola</name>
    <name type="common">Burkholderia sordidicola</name>
    <dbReference type="NCBI Taxonomy" id="196367"/>
    <lineage>
        <taxon>Bacteria</taxon>
        <taxon>Pseudomonadati</taxon>
        <taxon>Pseudomonadota</taxon>
        <taxon>Betaproteobacteria</taxon>
        <taxon>Burkholderiales</taxon>
        <taxon>Burkholderiaceae</taxon>
        <taxon>Caballeronia</taxon>
    </lineage>
</organism>
<dbReference type="EMBL" id="NBTZ01000106">
    <property type="protein sequence ID" value="OTP70577.1"/>
    <property type="molecule type" value="Genomic_DNA"/>
</dbReference>
<feature type="domain" description="GT44" evidence="1">
    <location>
        <begin position="82"/>
        <end position="177"/>
    </location>
</feature>
<dbReference type="SUPFAM" id="SSF53448">
    <property type="entry name" value="Nucleotide-diphospho-sugar transferases"/>
    <property type="match status" value="1"/>
</dbReference>
<dbReference type="PANTHER" id="PTHR32385">
    <property type="entry name" value="MANNOSYL PHOSPHORYLINOSITOL CERAMIDE SYNTHASE"/>
    <property type="match status" value="1"/>
</dbReference>
<accession>A0A242MHB9</accession>
<evidence type="ECO:0000313" key="2">
    <source>
        <dbReference type="EMBL" id="OTP70577.1"/>
    </source>
</evidence>
<dbReference type="PANTHER" id="PTHR32385:SF15">
    <property type="entry name" value="INOSITOL PHOSPHOCERAMIDE MANNOSYLTRANSFERASE 1"/>
    <property type="match status" value="1"/>
</dbReference>
<gene>
    <name evidence="2" type="ORF">PAMC26577_26345</name>
</gene>
<reference evidence="2 3" key="1">
    <citation type="submission" date="2017-03" db="EMBL/GenBank/DDBJ databases">
        <title>Genome analysis of strain PAMC 26577.</title>
        <authorList>
            <person name="Oh H.-M."/>
            <person name="Yang J.-A."/>
        </authorList>
    </citation>
    <scope>NUCLEOTIDE SEQUENCE [LARGE SCALE GENOMIC DNA]</scope>
    <source>
        <strain evidence="2 3">PAMC 26577</strain>
    </source>
</reference>
<dbReference type="AlphaFoldDB" id="A0A242MHB9"/>
<dbReference type="InterPro" id="IPR029044">
    <property type="entry name" value="Nucleotide-diphossugar_trans"/>
</dbReference>
<dbReference type="InterPro" id="IPR024770">
    <property type="entry name" value="TcdA/TcdB_cat"/>
</dbReference>
<dbReference type="GO" id="GO:0000030">
    <property type="term" value="F:mannosyltransferase activity"/>
    <property type="evidence" value="ECO:0007669"/>
    <property type="project" value="TreeGrafter"/>
</dbReference>
<proteinExistence type="predicted"/>
<sequence>MKAIPKKLHIIWIGNDIPQRNRDCIASFPAKNPDWEVNLWIDAKQLLTGERRRAATAHYTAQNNGAGVSADQWKTVAEHVGKDGDDRATMKYLQEFLNYRGEALQGMRVQKVNSIMAFCNSNRIKLREVERDLNMGKTAPIYRRELVERGGNFGAASDILRIEILMQYGGVYVDTDVSCASKLGSIVCHESYPRFSAVNYAWKDGVSQSDWESDAWWARKVGGQTPAISNSVIASHPRCKGMKTYKAMIQSNFKSLKSDTARRDLYFNDVRKSTIQMTGPTAASKGSGFAKAKEKMESGVAGITTQDKLTRKQASDNAFMRENWYFPMYMIVDRYFHDWL</sequence>
<dbReference type="GO" id="GO:0051999">
    <property type="term" value="P:mannosyl-inositol phosphorylceramide biosynthetic process"/>
    <property type="evidence" value="ECO:0007669"/>
    <property type="project" value="TreeGrafter"/>
</dbReference>
<dbReference type="RefSeq" id="WP_075358174.1">
    <property type="nucleotide sequence ID" value="NZ_MSRG01000023.1"/>
</dbReference>
<dbReference type="InterPro" id="IPR051706">
    <property type="entry name" value="Glycosyltransferase_domain"/>
</dbReference>
<evidence type="ECO:0000259" key="1">
    <source>
        <dbReference type="Pfam" id="PF12919"/>
    </source>
</evidence>
<dbReference type="GO" id="GO:0016020">
    <property type="term" value="C:membrane"/>
    <property type="evidence" value="ECO:0007669"/>
    <property type="project" value="GOC"/>
</dbReference>